<comment type="caution">
    <text evidence="5">The sequence shown here is derived from an EMBL/GenBank/DDBJ whole genome shotgun (WGS) entry which is preliminary data.</text>
</comment>
<dbReference type="GO" id="GO:0006260">
    <property type="term" value="P:DNA replication"/>
    <property type="evidence" value="ECO:0007669"/>
    <property type="project" value="TreeGrafter"/>
</dbReference>
<dbReference type="NCBIfam" id="NF038214">
    <property type="entry name" value="IS21_help_AAA"/>
    <property type="match status" value="1"/>
</dbReference>
<evidence type="ECO:0000256" key="1">
    <source>
        <dbReference type="ARBA" id="ARBA00008059"/>
    </source>
</evidence>
<dbReference type="STRING" id="1193182.BN11_3070002"/>
<dbReference type="RefSeq" id="WP_201329189.1">
    <property type="nucleotide sequence ID" value="NZ_HG764815.1"/>
</dbReference>
<evidence type="ECO:0000313" key="7">
    <source>
        <dbReference type="EMBL" id="CCH75038.1"/>
    </source>
</evidence>
<feature type="domain" description="AAA+ ATPase" evidence="4">
    <location>
        <begin position="111"/>
        <end position="242"/>
    </location>
</feature>
<dbReference type="AlphaFoldDB" id="W6K3P8"/>
<dbReference type="PANTHER" id="PTHR30050:SF4">
    <property type="entry name" value="ATP-BINDING PROTEIN RV3427C IN INSERTION SEQUENCE-RELATED"/>
    <property type="match status" value="1"/>
</dbReference>
<evidence type="ECO:0000313" key="6">
    <source>
        <dbReference type="EMBL" id="CCH74859.1"/>
    </source>
</evidence>
<keyword evidence="3 5" id="KW-0067">ATP-binding</keyword>
<dbReference type="SUPFAM" id="SSF52540">
    <property type="entry name" value="P-loop containing nucleoside triphosphate hydrolases"/>
    <property type="match status" value="1"/>
</dbReference>
<name>W6K3P8_9MICO</name>
<sequence length="264" mass="28580">MTTRSTTMAAGSAPALPADLEDLLRRLRLPHIRRHAPEVVATAKAQRWEPAEVLKALFAEEVAGRERSALATRRAVAGFPTGKTFDAWQPEVCSIPAPTQQALRTLEWVHRRENLVVCGPSGTGKTFLLEALGQLAVEQGLKVAWFTLEDLGGLLRRHRADDTVTKAIARVLRADLVIVDDIGLLPVAVDAAEGLYRLVDAAYEKRSVAISSNLHPSGFDELMPKTLATATVDRLLHHAHVCQTSGDSVRLTQALAGQGVSPLN</sequence>
<dbReference type="GO" id="GO:0005524">
    <property type="term" value="F:ATP binding"/>
    <property type="evidence" value="ECO:0007669"/>
    <property type="project" value="UniProtKB-KW"/>
</dbReference>
<dbReference type="Pfam" id="PF01695">
    <property type="entry name" value="IstB_IS21"/>
    <property type="match status" value="1"/>
</dbReference>
<keyword evidence="8" id="KW-1185">Reference proteome</keyword>
<dbReference type="CDD" id="cd00009">
    <property type="entry name" value="AAA"/>
    <property type="match status" value="1"/>
</dbReference>
<keyword evidence="2" id="KW-0547">Nucleotide-binding</keyword>
<dbReference type="EMBL" id="CAJA01000435">
    <property type="protein sequence ID" value="CCH74859.1"/>
    <property type="molecule type" value="Genomic_DNA"/>
</dbReference>
<dbReference type="Proteomes" id="UP000035763">
    <property type="component" value="Unassembled WGS sequence"/>
</dbReference>
<dbReference type="EMBL" id="CAJA01000445">
    <property type="protein sequence ID" value="CCH75038.1"/>
    <property type="molecule type" value="Genomic_DNA"/>
</dbReference>
<dbReference type="InterPro" id="IPR002611">
    <property type="entry name" value="IstB_ATP-bd"/>
</dbReference>
<dbReference type="InterPro" id="IPR027417">
    <property type="entry name" value="P-loop_NTPase"/>
</dbReference>
<dbReference type="InterPro" id="IPR003593">
    <property type="entry name" value="AAA+_ATPase"/>
</dbReference>
<proteinExistence type="inferred from homology"/>
<reference evidence="5 8" key="2">
    <citation type="journal article" date="2013" name="ISME J.">
        <title>A metabolic model for members of the genus Tetrasphaera involved in enhanced biological phosphorus removal.</title>
        <authorList>
            <person name="Kristiansen R."/>
            <person name="Nguyen H.T.T."/>
            <person name="Saunders A.M."/>
            <person name="Nielsen J.L."/>
            <person name="Wimmer R."/>
            <person name="Le V.Q."/>
            <person name="McIlroy S.J."/>
            <person name="Petrovski S."/>
            <person name="Seviour R.J."/>
            <person name="Calteau A."/>
            <person name="Nielsen K.L."/>
            <person name="Nielsen P.H."/>
        </authorList>
    </citation>
    <scope>NUCLEOTIDE SEQUENCE [LARGE SCALE GENOMIC DNA]</scope>
    <source>
        <strain evidence="5 8">Ben110</strain>
    </source>
</reference>
<dbReference type="EMBL" id="CAJA01000232">
    <property type="protein sequence ID" value="CCH73639.1"/>
    <property type="molecule type" value="Genomic_DNA"/>
</dbReference>
<accession>W6K3P8</accession>
<dbReference type="SMART" id="SM00382">
    <property type="entry name" value="AAA"/>
    <property type="match status" value="1"/>
</dbReference>
<comment type="similarity">
    <text evidence="1">Belongs to the IS21/IS1162 putative ATP-binding protein family.</text>
</comment>
<dbReference type="InterPro" id="IPR028350">
    <property type="entry name" value="DNAC/IstB-like"/>
</dbReference>
<dbReference type="InterPro" id="IPR047661">
    <property type="entry name" value="IstB"/>
</dbReference>
<dbReference type="PIRSF" id="PIRSF003073">
    <property type="entry name" value="DNAC_TnpB_IstB"/>
    <property type="match status" value="1"/>
</dbReference>
<evidence type="ECO:0000313" key="8">
    <source>
        <dbReference type="Proteomes" id="UP000035763"/>
    </source>
</evidence>
<evidence type="ECO:0000256" key="3">
    <source>
        <dbReference type="ARBA" id="ARBA00022840"/>
    </source>
</evidence>
<reference evidence="5" key="1">
    <citation type="submission" date="2012-05" db="EMBL/GenBank/DDBJ databases">
        <authorList>
            <person name="McIlroy S."/>
        </authorList>
    </citation>
    <scope>NUCLEOTIDE SEQUENCE</scope>
    <source>
        <strain evidence="5">Ben110</strain>
    </source>
</reference>
<organism evidence="5 8">
    <name type="scientific">Nostocoides australiense Ben110</name>
    <dbReference type="NCBI Taxonomy" id="1193182"/>
    <lineage>
        <taxon>Bacteria</taxon>
        <taxon>Bacillati</taxon>
        <taxon>Actinomycetota</taxon>
        <taxon>Actinomycetes</taxon>
        <taxon>Micrococcales</taxon>
        <taxon>Intrasporangiaceae</taxon>
        <taxon>Nostocoides</taxon>
    </lineage>
</organism>
<evidence type="ECO:0000313" key="5">
    <source>
        <dbReference type="EMBL" id="CCH73639.1"/>
    </source>
</evidence>
<gene>
    <name evidence="5" type="ORF">BN11_3070002</name>
    <name evidence="6" type="ORF">BN11_4900002</name>
    <name evidence="7" type="ORF">BN11_50059</name>
</gene>
<protein>
    <submittedName>
        <fullName evidence="5">IstB domain protein ATP-binding protein</fullName>
    </submittedName>
</protein>
<evidence type="ECO:0000256" key="2">
    <source>
        <dbReference type="ARBA" id="ARBA00022741"/>
    </source>
</evidence>
<evidence type="ECO:0000259" key="4">
    <source>
        <dbReference type="SMART" id="SM00382"/>
    </source>
</evidence>
<dbReference type="PANTHER" id="PTHR30050">
    <property type="entry name" value="CHROMOSOMAL REPLICATION INITIATOR PROTEIN DNAA"/>
    <property type="match status" value="1"/>
</dbReference>
<dbReference type="Gene3D" id="3.40.50.300">
    <property type="entry name" value="P-loop containing nucleotide triphosphate hydrolases"/>
    <property type="match status" value="1"/>
</dbReference>